<gene>
    <name evidence="1" type="ORF">HNP46_002037</name>
</gene>
<accession>A0A7W7KIL6</accession>
<organism evidence="1 2">
    <name type="scientific">Pseudomonas nitroreducens</name>
    <dbReference type="NCBI Taxonomy" id="46680"/>
    <lineage>
        <taxon>Bacteria</taxon>
        <taxon>Pseudomonadati</taxon>
        <taxon>Pseudomonadota</taxon>
        <taxon>Gammaproteobacteria</taxon>
        <taxon>Pseudomonadales</taxon>
        <taxon>Pseudomonadaceae</taxon>
        <taxon>Pseudomonas</taxon>
    </lineage>
</organism>
<name>A0A7W7KIL6_PSENT</name>
<dbReference type="AlphaFoldDB" id="A0A7W7KIL6"/>
<sequence>MNLQRSALLDYRYYLARDILDVAWLMPVVGLVNPYLPHSGTTSCSSPTSALPSDRNYLLRSVLIE</sequence>
<proteinExistence type="predicted"/>
<protein>
    <submittedName>
        <fullName evidence="1">Uncharacterized protein</fullName>
    </submittedName>
</protein>
<dbReference type="EMBL" id="JACHLI010000006">
    <property type="protein sequence ID" value="MBB4863190.1"/>
    <property type="molecule type" value="Genomic_DNA"/>
</dbReference>
<comment type="caution">
    <text evidence="1">The sequence shown here is derived from an EMBL/GenBank/DDBJ whole genome shotgun (WGS) entry which is preliminary data.</text>
</comment>
<evidence type="ECO:0000313" key="2">
    <source>
        <dbReference type="Proteomes" id="UP000566995"/>
    </source>
</evidence>
<dbReference type="RefSeq" id="WP_184588341.1">
    <property type="nucleotide sequence ID" value="NZ_JACHLI010000006.1"/>
</dbReference>
<dbReference type="Proteomes" id="UP000566995">
    <property type="component" value="Unassembled WGS sequence"/>
</dbReference>
<reference evidence="1 2" key="1">
    <citation type="submission" date="2020-08" db="EMBL/GenBank/DDBJ databases">
        <title>Functional genomics of gut bacteria from endangered species of beetles.</title>
        <authorList>
            <person name="Carlos-Shanley C."/>
        </authorList>
    </citation>
    <scope>NUCLEOTIDE SEQUENCE [LARGE SCALE GENOMIC DNA]</scope>
    <source>
        <strain evidence="1 2">S00179</strain>
    </source>
</reference>
<evidence type="ECO:0000313" key="1">
    <source>
        <dbReference type="EMBL" id="MBB4863190.1"/>
    </source>
</evidence>